<reference evidence="1" key="1">
    <citation type="journal article" date="2023" name="G3 (Bethesda)">
        <title>A reference genome for the long-term kleptoplast-retaining sea slug Elysia crispata morphotype clarki.</title>
        <authorList>
            <person name="Eastman K.E."/>
            <person name="Pendleton A.L."/>
            <person name="Shaikh M.A."/>
            <person name="Suttiyut T."/>
            <person name="Ogas R."/>
            <person name="Tomko P."/>
            <person name="Gavelis G."/>
            <person name="Widhalm J.R."/>
            <person name="Wisecaver J.H."/>
        </authorList>
    </citation>
    <scope>NUCLEOTIDE SEQUENCE</scope>
    <source>
        <strain evidence="1">ECLA1</strain>
    </source>
</reference>
<dbReference type="AlphaFoldDB" id="A0AAE0XN26"/>
<dbReference type="EMBL" id="JAWDGP010008062">
    <property type="protein sequence ID" value="KAK3696015.1"/>
    <property type="molecule type" value="Genomic_DNA"/>
</dbReference>
<keyword evidence="2" id="KW-1185">Reference proteome</keyword>
<protein>
    <submittedName>
        <fullName evidence="1">Uncharacterized protein</fullName>
    </submittedName>
</protein>
<dbReference type="Proteomes" id="UP001283361">
    <property type="component" value="Unassembled WGS sequence"/>
</dbReference>
<evidence type="ECO:0000313" key="1">
    <source>
        <dbReference type="EMBL" id="KAK3696015.1"/>
    </source>
</evidence>
<evidence type="ECO:0000313" key="2">
    <source>
        <dbReference type="Proteomes" id="UP001283361"/>
    </source>
</evidence>
<proteinExistence type="predicted"/>
<accession>A0AAE0XN26</accession>
<organism evidence="1 2">
    <name type="scientific">Elysia crispata</name>
    <name type="common">lettuce slug</name>
    <dbReference type="NCBI Taxonomy" id="231223"/>
    <lineage>
        <taxon>Eukaryota</taxon>
        <taxon>Metazoa</taxon>
        <taxon>Spiralia</taxon>
        <taxon>Lophotrochozoa</taxon>
        <taxon>Mollusca</taxon>
        <taxon>Gastropoda</taxon>
        <taxon>Heterobranchia</taxon>
        <taxon>Euthyneura</taxon>
        <taxon>Panpulmonata</taxon>
        <taxon>Sacoglossa</taxon>
        <taxon>Placobranchoidea</taxon>
        <taxon>Plakobranchidae</taxon>
        <taxon>Elysia</taxon>
    </lineage>
</organism>
<sequence length="171" mass="19391">MHREASEQDHRGTTLTYTATVSGQKDVHMLSVRVPQLFKYDLEVTSIDIDMSKYITILYIADNIYVRTDRGIDAIPMRPSMTHGIFTGSDLEQLHLLFYMLVNADHPTRPCYFEYNRYTDCGGGGSTGSRLAVRGGFGRNGFIDALEPKSMTSGVRLDFKLQEMLDIFYVD</sequence>
<comment type="caution">
    <text evidence="1">The sequence shown here is derived from an EMBL/GenBank/DDBJ whole genome shotgun (WGS) entry which is preliminary data.</text>
</comment>
<gene>
    <name evidence="1" type="ORF">RRG08_000800</name>
</gene>
<name>A0AAE0XN26_9GAST</name>